<accession>R4UL39</accession>
<dbReference type="EMBL" id="KC741030">
    <property type="protein sequence ID" value="AGM32854.1"/>
    <property type="molecule type" value="mRNA"/>
</dbReference>
<feature type="region of interest" description="Disordered" evidence="1">
    <location>
        <begin position="65"/>
        <end position="190"/>
    </location>
</feature>
<feature type="compositionally biased region" description="Basic and acidic residues" evidence="1">
    <location>
        <begin position="120"/>
        <end position="130"/>
    </location>
</feature>
<evidence type="ECO:0000256" key="1">
    <source>
        <dbReference type="SAM" id="MobiDB-lite"/>
    </source>
</evidence>
<name>R4UL39_COPFO</name>
<sequence>MIVNDDLLSSPSLPSGSPPKKETIPVRELDFSNYGQNKITRDAAVGDSRIPQISVARVDCFTIVPPKNSRQLPSTSNSYRRPLVRHRDLETESSEFDGPPIKLSTPSFNSPTREVFVDNPFERDDDDLRSNKSYTASRQSRRTSSQFEREKKSDGNPRSMKLEKFPFSNSRSVKTEKVPHSPSRSVKSEMGSRSVVTRELLLSKYIAPDFPQKLKSLRAREYRKVVYQLFHNVVHEDILHELIDVFSKKHEFSK</sequence>
<reference evidence="2" key="1">
    <citation type="submission" date="2013-03" db="EMBL/GenBank/DDBJ databases">
        <title>Immune-Related transcriptome of Coptotermes formosanus Shiraki workers: the defense mechanism.</title>
        <authorList>
            <person name="Hussain A."/>
            <person name="Li Y.F."/>
            <person name="Wen S.Y."/>
        </authorList>
    </citation>
    <scope>NUCLEOTIDE SEQUENCE</scope>
</reference>
<feature type="compositionally biased region" description="Polar residues" evidence="1">
    <location>
        <begin position="68"/>
        <end position="79"/>
    </location>
</feature>
<protein>
    <submittedName>
        <fullName evidence="2">Uncharacterized protein</fullName>
    </submittedName>
</protein>
<feature type="region of interest" description="Disordered" evidence="1">
    <location>
        <begin position="1"/>
        <end position="25"/>
    </location>
</feature>
<organism evidence="2">
    <name type="scientific">Coptotermes formosanus</name>
    <name type="common">Formosan subterranean termite</name>
    <dbReference type="NCBI Taxonomy" id="36987"/>
    <lineage>
        <taxon>Eukaryota</taxon>
        <taxon>Metazoa</taxon>
        <taxon>Ecdysozoa</taxon>
        <taxon>Arthropoda</taxon>
        <taxon>Hexapoda</taxon>
        <taxon>Insecta</taxon>
        <taxon>Pterygota</taxon>
        <taxon>Neoptera</taxon>
        <taxon>Polyneoptera</taxon>
        <taxon>Dictyoptera</taxon>
        <taxon>Blattodea</taxon>
        <taxon>Blattoidea</taxon>
        <taxon>Termitoidae</taxon>
        <taxon>Rhinotermitidae</taxon>
        <taxon>Coptotermes</taxon>
    </lineage>
</organism>
<evidence type="ECO:0000313" key="2">
    <source>
        <dbReference type="EMBL" id="AGM32854.1"/>
    </source>
</evidence>
<proteinExistence type="evidence at transcript level"/>
<feature type="compositionally biased region" description="Basic and acidic residues" evidence="1">
    <location>
        <begin position="147"/>
        <end position="164"/>
    </location>
</feature>
<dbReference type="AlphaFoldDB" id="R4UL39"/>